<protein>
    <recommendedName>
        <fullName evidence="6">SUN domain-containing protein</fullName>
    </recommendedName>
</protein>
<feature type="compositionally biased region" description="Low complexity" evidence="2">
    <location>
        <begin position="353"/>
        <end position="412"/>
    </location>
</feature>
<comment type="caution">
    <text evidence="4">The sequence shown here is derived from an EMBL/GenBank/DDBJ whole genome shotgun (WGS) entry which is preliminary data.</text>
</comment>
<reference evidence="4 5" key="1">
    <citation type="submission" date="2017-12" db="EMBL/GenBank/DDBJ databases">
        <title>Comparative genomics of Botrytis spp.</title>
        <authorList>
            <person name="Valero-Jimenez C.A."/>
            <person name="Tapia P."/>
            <person name="Veloso J."/>
            <person name="Silva-Moreno E."/>
            <person name="Staats M."/>
            <person name="Valdes J.H."/>
            <person name="Van Kan J.A.L."/>
        </authorList>
    </citation>
    <scope>NUCLEOTIDE SEQUENCE [LARGE SCALE GENOMIC DNA]</scope>
    <source>
        <strain evidence="4 5">Bh0001</strain>
    </source>
</reference>
<dbReference type="InterPro" id="IPR053088">
    <property type="entry name" value="Beta-glucosidase/SUN-like"/>
</dbReference>
<dbReference type="Pfam" id="PF03856">
    <property type="entry name" value="SUN"/>
    <property type="match status" value="1"/>
</dbReference>
<dbReference type="Proteomes" id="UP000297814">
    <property type="component" value="Unassembled WGS sequence"/>
</dbReference>
<evidence type="ECO:0000256" key="1">
    <source>
        <dbReference type="ARBA" id="ARBA00010579"/>
    </source>
</evidence>
<feature type="signal peptide" evidence="3">
    <location>
        <begin position="1"/>
        <end position="22"/>
    </location>
</feature>
<evidence type="ECO:0000256" key="2">
    <source>
        <dbReference type="SAM" id="MobiDB-lite"/>
    </source>
</evidence>
<comment type="similarity">
    <text evidence="1">Belongs to the SUN family.</text>
</comment>
<sequence>MKFLNVPIAIAAAAILLLPCEAKLGRGISHLDILQKRHSHNRLHASPRAEDSTTLLQKRGTCEFPTDAGLVAVTPDSKNAGWAMSPDQACTPGSYCPFACPPGQVMAQWNPKATSYTYPLSMDGGLYCDSNGKVSKPFSNQPYCVSGTGTVGVVNSCGGSVSFCQTVLPGNEAMLIPTSVDGSSQLAVPGTSYWCETAAHYYINAPGVSTADACIWGDGSKPIGNWAPYVAGANTVANGDTYLKIGWNPIWTSSSLSDTMPTFGIKIECSGSGCNGLPCSIDPSVDGIGGVTSADQASGAGGANFCVVTVPSGLTADVVVFELGGSGSSASSSSKAASSSASPTPSPTPTPTPSSSSSTPTTSSTPPPSTSSSSSSTSTSASISSSSSSSSFSSSSSSSSSSSISSSSSSSLSSSSAILSLSISTKASPTSSLFSHTTTSIVASTYPTDDAHVFLQAGNSTVGASSVSLAQTVSSTGTRVMSPIASVAETASATASSTKKSAATSTELSNSILGLVLLLAIGCLI</sequence>
<feature type="chain" id="PRO_5021261712" description="SUN domain-containing protein" evidence="3">
    <location>
        <begin position="23"/>
        <end position="525"/>
    </location>
</feature>
<evidence type="ECO:0000313" key="4">
    <source>
        <dbReference type="EMBL" id="TGO35935.1"/>
    </source>
</evidence>
<proteinExistence type="inferred from homology"/>
<feature type="region of interest" description="Disordered" evidence="2">
    <location>
        <begin position="328"/>
        <end position="412"/>
    </location>
</feature>
<dbReference type="EMBL" id="PQXK01000140">
    <property type="protein sequence ID" value="TGO35935.1"/>
    <property type="molecule type" value="Genomic_DNA"/>
</dbReference>
<name>A0A4Z1GGW8_9HELO</name>
<evidence type="ECO:0008006" key="6">
    <source>
        <dbReference type="Google" id="ProtNLM"/>
    </source>
</evidence>
<evidence type="ECO:0000256" key="3">
    <source>
        <dbReference type="SAM" id="SignalP"/>
    </source>
</evidence>
<dbReference type="PANTHER" id="PTHR31654">
    <property type="entry name" value="SECRETED BETA-GLUCOSIDASE ADG3-RELATED"/>
    <property type="match status" value="1"/>
</dbReference>
<keyword evidence="5" id="KW-1185">Reference proteome</keyword>
<dbReference type="PANTHER" id="PTHR31654:SF0">
    <property type="entry name" value="SECRETED BETA-GLUCOSIDASE ADG3-RELATED"/>
    <property type="match status" value="1"/>
</dbReference>
<feature type="compositionally biased region" description="Low complexity" evidence="2">
    <location>
        <begin position="328"/>
        <end position="343"/>
    </location>
</feature>
<keyword evidence="3" id="KW-0732">Signal</keyword>
<gene>
    <name evidence="4" type="ORF">BHYA_0140g00060</name>
</gene>
<dbReference type="InterPro" id="IPR005556">
    <property type="entry name" value="SUN"/>
</dbReference>
<accession>A0A4Z1GGW8</accession>
<evidence type="ECO:0000313" key="5">
    <source>
        <dbReference type="Proteomes" id="UP000297814"/>
    </source>
</evidence>
<dbReference type="AlphaFoldDB" id="A0A4Z1GGW8"/>
<organism evidence="4 5">
    <name type="scientific">Botrytis hyacinthi</name>
    <dbReference type="NCBI Taxonomy" id="278943"/>
    <lineage>
        <taxon>Eukaryota</taxon>
        <taxon>Fungi</taxon>
        <taxon>Dikarya</taxon>
        <taxon>Ascomycota</taxon>
        <taxon>Pezizomycotina</taxon>
        <taxon>Leotiomycetes</taxon>
        <taxon>Helotiales</taxon>
        <taxon>Sclerotiniaceae</taxon>
        <taxon>Botrytis</taxon>
    </lineage>
</organism>